<evidence type="ECO:0000259" key="2">
    <source>
        <dbReference type="PROSITE" id="PS50048"/>
    </source>
</evidence>
<name>A0A8H4L516_9HYPO</name>
<dbReference type="SUPFAM" id="SSF57701">
    <property type="entry name" value="Zn2/Cys6 DNA-binding domain"/>
    <property type="match status" value="1"/>
</dbReference>
<dbReference type="InterPro" id="IPR001138">
    <property type="entry name" value="Zn2Cys6_DnaBD"/>
</dbReference>
<keyword evidence="1" id="KW-0539">Nucleus</keyword>
<accession>A0A8H4L516</accession>
<dbReference type="Proteomes" id="UP000554235">
    <property type="component" value="Unassembled WGS sequence"/>
</dbReference>
<dbReference type="PANTHER" id="PTHR47784:SF9">
    <property type="entry name" value="ZN(II)2CYS6 TRANSCRIPTION FACTOR (EUROFUNG)"/>
    <property type="match status" value="1"/>
</dbReference>
<feature type="domain" description="Zn(2)-C6 fungal-type" evidence="2">
    <location>
        <begin position="34"/>
        <end position="64"/>
    </location>
</feature>
<dbReference type="SMART" id="SM00066">
    <property type="entry name" value="GAL4"/>
    <property type="match status" value="1"/>
</dbReference>
<dbReference type="CDD" id="cd00067">
    <property type="entry name" value="GAL4"/>
    <property type="match status" value="1"/>
</dbReference>
<proteinExistence type="predicted"/>
<dbReference type="Pfam" id="PF11951">
    <property type="entry name" value="Fungal_trans_2"/>
    <property type="match status" value="1"/>
</dbReference>
<evidence type="ECO:0000256" key="1">
    <source>
        <dbReference type="ARBA" id="ARBA00023242"/>
    </source>
</evidence>
<dbReference type="EMBL" id="JAADYS010001427">
    <property type="protein sequence ID" value="KAF4463072.1"/>
    <property type="molecule type" value="Genomic_DNA"/>
</dbReference>
<dbReference type="Gene3D" id="4.10.240.10">
    <property type="entry name" value="Zn(2)-C6 fungal-type DNA-binding domain"/>
    <property type="match status" value="1"/>
</dbReference>
<evidence type="ECO:0000313" key="3">
    <source>
        <dbReference type="EMBL" id="KAF4463072.1"/>
    </source>
</evidence>
<dbReference type="InterPro" id="IPR053157">
    <property type="entry name" value="Sterol_Uptake_Regulator"/>
</dbReference>
<dbReference type="InterPro" id="IPR036864">
    <property type="entry name" value="Zn2-C6_fun-type_DNA-bd_sf"/>
</dbReference>
<dbReference type="Pfam" id="PF00172">
    <property type="entry name" value="Zn_clus"/>
    <property type="match status" value="1"/>
</dbReference>
<dbReference type="OrthoDB" id="648861at2759"/>
<dbReference type="GO" id="GO:0008270">
    <property type="term" value="F:zinc ion binding"/>
    <property type="evidence" value="ECO:0007669"/>
    <property type="project" value="InterPro"/>
</dbReference>
<dbReference type="PROSITE" id="PS00463">
    <property type="entry name" value="ZN2_CY6_FUNGAL_1"/>
    <property type="match status" value="1"/>
</dbReference>
<reference evidence="3 4" key="1">
    <citation type="submission" date="2020-01" db="EMBL/GenBank/DDBJ databases">
        <title>Identification and distribution of gene clusters putatively required for synthesis of sphingolipid metabolism inhibitors in phylogenetically diverse species of the filamentous fungus Fusarium.</title>
        <authorList>
            <person name="Kim H.-S."/>
            <person name="Busman M."/>
            <person name="Brown D.W."/>
            <person name="Divon H."/>
            <person name="Uhlig S."/>
            <person name="Proctor R.H."/>
        </authorList>
    </citation>
    <scope>NUCLEOTIDE SEQUENCE [LARGE SCALE GENOMIC DNA]</scope>
    <source>
        <strain evidence="3 4">NRRL 20459</strain>
    </source>
</reference>
<dbReference type="PRINTS" id="PR00755">
    <property type="entry name" value="AFLATOXINBRP"/>
</dbReference>
<dbReference type="PROSITE" id="PS50048">
    <property type="entry name" value="ZN2_CY6_FUNGAL_2"/>
    <property type="match status" value="1"/>
</dbReference>
<dbReference type="InterPro" id="IPR021858">
    <property type="entry name" value="Fun_TF"/>
</dbReference>
<dbReference type="AlphaFoldDB" id="A0A8H4L516"/>
<comment type="caution">
    <text evidence="3">The sequence shown here is derived from an EMBL/GenBank/DDBJ whole genome shotgun (WGS) entry which is preliminary data.</text>
</comment>
<dbReference type="GO" id="GO:0001228">
    <property type="term" value="F:DNA-binding transcription activator activity, RNA polymerase II-specific"/>
    <property type="evidence" value="ECO:0007669"/>
    <property type="project" value="TreeGrafter"/>
</dbReference>
<dbReference type="PANTHER" id="PTHR47784">
    <property type="entry name" value="STEROL UPTAKE CONTROL PROTEIN 2"/>
    <property type="match status" value="1"/>
</dbReference>
<organism evidence="3 4">
    <name type="scientific">Fusarium albosuccineum</name>
    <dbReference type="NCBI Taxonomy" id="1237068"/>
    <lineage>
        <taxon>Eukaryota</taxon>
        <taxon>Fungi</taxon>
        <taxon>Dikarya</taxon>
        <taxon>Ascomycota</taxon>
        <taxon>Pezizomycotina</taxon>
        <taxon>Sordariomycetes</taxon>
        <taxon>Hypocreomycetidae</taxon>
        <taxon>Hypocreales</taxon>
        <taxon>Nectriaceae</taxon>
        <taxon>Fusarium</taxon>
        <taxon>Fusarium decemcellulare species complex</taxon>
    </lineage>
</organism>
<keyword evidence="4" id="KW-1185">Reference proteome</keyword>
<protein>
    <submittedName>
        <fullName evidence="3">C6 transcription factor</fullName>
    </submittedName>
</protein>
<gene>
    <name evidence="3" type="ORF">FALBO_10106</name>
</gene>
<evidence type="ECO:0000313" key="4">
    <source>
        <dbReference type="Proteomes" id="UP000554235"/>
    </source>
</evidence>
<sequence>MNNSGGTFVLQLGTFDSKVRDYKPRRAHTKTRSGCSACRTKRVRCDETKPICSRCHKHGRVCTYPSTGHERALISGRGCIERSLAVLPPSCPRHPSGTPSTQLIHHFTTHYRQILGAPDINPIVDLAKSQPLVLNSLLAASACHLQHVKSADTLKHRISHHYHLDIALRQYRKFICLPPETFGQSRANAVMVSAMILNIPVFTISGTENDNKASSRQMEYQCSLTHCPAPALGDEYWLSLQMGLTPLLMALIQYFEPCIRFLGMTMMGDVDGIYNFVSSVRWSQPVPDLWLSAFGLQGATIGLRADYESYDSLCNRYGSIYSFPLMSLAHLRQLPPDRLHPVKALQFLFKLQPDFRARLYAQDERAVWIFCYWLGIMCRFEHLWWCSARVRKDYTALLGWLEHQQPSKRPGVEGLLWEQMMAEVRQATVFSIS</sequence>